<dbReference type="EMBL" id="SDWT01000001">
    <property type="protein sequence ID" value="RYB95237.1"/>
    <property type="molecule type" value="Genomic_DNA"/>
</dbReference>
<name>A0A4Q2S135_9ACTN</name>
<proteinExistence type="predicted"/>
<dbReference type="AlphaFoldDB" id="A0A4Q2S135"/>
<evidence type="ECO:0000313" key="3">
    <source>
        <dbReference type="Proteomes" id="UP000294071"/>
    </source>
</evidence>
<reference evidence="2 3" key="1">
    <citation type="submission" date="2019-01" db="EMBL/GenBank/DDBJ databases">
        <title>Novel species of Nocardioides.</title>
        <authorList>
            <person name="Liu Q."/>
            <person name="Xin Y.-H."/>
        </authorList>
    </citation>
    <scope>NUCLEOTIDE SEQUENCE [LARGE SCALE GENOMIC DNA]</scope>
    <source>
        <strain evidence="2 3">CGMCC 4.6882</strain>
    </source>
</reference>
<dbReference type="OrthoDB" id="8771597at2"/>
<evidence type="ECO:0000313" key="2">
    <source>
        <dbReference type="EMBL" id="RYB95237.1"/>
    </source>
</evidence>
<keyword evidence="3" id="KW-1185">Reference proteome</keyword>
<organism evidence="2 3">
    <name type="scientific">Nocardioides oleivorans</name>
    <dbReference type="NCBI Taxonomy" id="273676"/>
    <lineage>
        <taxon>Bacteria</taxon>
        <taxon>Bacillati</taxon>
        <taxon>Actinomycetota</taxon>
        <taxon>Actinomycetes</taxon>
        <taxon>Propionibacteriales</taxon>
        <taxon>Nocardioidaceae</taxon>
        <taxon>Nocardioides</taxon>
    </lineage>
</organism>
<dbReference type="RefSeq" id="WP_129400579.1">
    <property type="nucleotide sequence ID" value="NZ_SDWT01000001.1"/>
</dbReference>
<keyword evidence="1" id="KW-0732">Signal</keyword>
<evidence type="ECO:0000256" key="1">
    <source>
        <dbReference type="SAM" id="SignalP"/>
    </source>
</evidence>
<feature type="chain" id="PRO_5020662738" evidence="1">
    <location>
        <begin position="24"/>
        <end position="342"/>
    </location>
</feature>
<accession>A0A4Q2S135</accession>
<dbReference type="Proteomes" id="UP000294071">
    <property type="component" value="Unassembled WGS sequence"/>
</dbReference>
<gene>
    <name evidence="2" type="ORF">EUA93_13360</name>
</gene>
<protein>
    <submittedName>
        <fullName evidence="2">Uncharacterized protein</fullName>
    </submittedName>
</protein>
<sequence>MRPLIALSLSLVVAATASSPVLAREATERRAPVHSVGGCELFPASSPWNRRIDQRPVWRHSRAIVGSQAAGHDLHLDLGTTEEYYGIPVNVVDEDQPLLPLQFGVGGEDYRDESDRGPVFVPADALIEGGSTRDPDPTEGDRHVLTVRRGTCDLVELYAAERVRDASGAVVAWRAASAARWDLSSSRLRPAGWTSADAAGLPILPGLLSYDEAASGRITHALRFTLPSARNAYTWPARHCGPSGNTSRDLPAYGMRFRLRKSFPTTGYTGAARAIVVAMKKYGLVHADQGSSMYVTGTADPRWEDALDQFRARPLDGRALEVVKPWRRIVSCRPRANRLQTR</sequence>
<comment type="caution">
    <text evidence="2">The sequence shown here is derived from an EMBL/GenBank/DDBJ whole genome shotgun (WGS) entry which is preliminary data.</text>
</comment>
<feature type="signal peptide" evidence="1">
    <location>
        <begin position="1"/>
        <end position="23"/>
    </location>
</feature>